<dbReference type="InterPro" id="IPR008984">
    <property type="entry name" value="SMAD_FHA_dom_sf"/>
</dbReference>
<evidence type="ECO:0000256" key="2">
    <source>
        <dbReference type="SAM" id="MobiDB-lite"/>
    </source>
</evidence>
<evidence type="ECO:0000259" key="3">
    <source>
        <dbReference type="PROSITE" id="PS50006"/>
    </source>
</evidence>
<dbReference type="SMART" id="SM00240">
    <property type="entry name" value="FHA"/>
    <property type="match status" value="1"/>
</dbReference>
<dbReference type="EMBL" id="RCUW01000001">
    <property type="protein sequence ID" value="RLP71250.1"/>
    <property type="molecule type" value="Genomic_DNA"/>
</dbReference>
<evidence type="ECO:0000256" key="1">
    <source>
        <dbReference type="ARBA" id="ARBA00022553"/>
    </source>
</evidence>
<keyword evidence="1" id="KW-0597">Phosphoprotein</keyword>
<feature type="compositionally biased region" description="Low complexity" evidence="2">
    <location>
        <begin position="113"/>
        <end position="136"/>
    </location>
</feature>
<dbReference type="Gene3D" id="2.60.200.20">
    <property type="match status" value="1"/>
</dbReference>
<sequence length="273" mass="27586">MSARCDYCGAALRPNARFCLDCGQQVRIVRAGSSGGTRTADPGVRNTTGGTAGGRTDGTASPRVAPPPSLGYVPRPLGDDSPERPAAQRVAAPPAAPIAPAATPAPVPPAAVPPASGAPAASAPAVDSAISATTPPRVTPTAPPPAAPRRVAAPVEWVLRDDDGIAFRVGGDTVLGRRPDAYAQAEGLASIAVDDPLRSVSRVHLRLRPDASAVLSVTDTGSANGTRIERDGGVLELVAGQPAFVRSGEVLWVGERRFRVRAVPSGDTGAATG</sequence>
<protein>
    <submittedName>
        <fullName evidence="4">FHA domain-containing protein</fullName>
    </submittedName>
</protein>
<dbReference type="Pfam" id="PF00498">
    <property type="entry name" value="FHA"/>
    <property type="match status" value="1"/>
</dbReference>
<dbReference type="InterPro" id="IPR000253">
    <property type="entry name" value="FHA_dom"/>
</dbReference>
<comment type="caution">
    <text evidence="4">The sequence shown here is derived from an EMBL/GenBank/DDBJ whole genome shotgun (WGS) entry which is preliminary data.</text>
</comment>
<gene>
    <name evidence="4" type="ORF">D9V30_02230</name>
</gene>
<dbReference type="SUPFAM" id="SSF49879">
    <property type="entry name" value="SMAD/FHA domain"/>
    <property type="match status" value="1"/>
</dbReference>
<feature type="compositionally biased region" description="Pro residues" evidence="2">
    <location>
        <begin position="103"/>
        <end position="112"/>
    </location>
</feature>
<dbReference type="AlphaFoldDB" id="A0A3L6ZTJ5"/>
<evidence type="ECO:0000313" key="5">
    <source>
        <dbReference type="Proteomes" id="UP000275395"/>
    </source>
</evidence>
<feature type="compositionally biased region" description="Low complexity" evidence="2">
    <location>
        <begin position="85"/>
        <end position="102"/>
    </location>
</feature>
<feature type="domain" description="FHA" evidence="3">
    <location>
        <begin position="173"/>
        <end position="229"/>
    </location>
</feature>
<evidence type="ECO:0000313" key="4">
    <source>
        <dbReference type="EMBL" id="RLP71250.1"/>
    </source>
</evidence>
<dbReference type="CDD" id="cd00060">
    <property type="entry name" value="FHA"/>
    <property type="match status" value="1"/>
</dbReference>
<proteinExistence type="predicted"/>
<dbReference type="Proteomes" id="UP000275395">
    <property type="component" value="Unassembled WGS sequence"/>
</dbReference>
<name>A0A3L6ZTJ5_9MICO</name>
<accession>A0A3L6ZTJ5</accession>
<reference evidence="4 5" key="1">
    <citation type="submission" date="2018-10" db="EMBL/GenBank/DDBJ databases">
        <authorList>
            <person name="Li J."/>
        </authorList>
    </citation>
    <scope>NUCLEOTIDE SEQUENCE [LARGE SCALE GENOMIC DNA]</scope>
    <source>
        <strain evidence="4 5">JCM 30549</strain>
    </source>
</reference>
<feature type="compositionally biased region" description="Pro residues" evidence="2">
    <location>
        <begin position="137"/>
        <end position="147"/>
    </location>
</feature>
<feature type="region of interest" description="Disordered" evidence="2">
    <location>
        <begin position="33"/>
        <end position="149"/>
    </location>
</feature>
<dbReference type="RefSeq" id="WP_121657456.1">
    <property type="nucleotide sequence ID" value="NZ_RCUW01000001.1"/>
</dbReference>
<organism evidence="4 5">
    <name type="scientific">Mycetocola reblochoni</name>
    <dbReference type="NCBI Taxonomy" id="331618"/>
    <lineage>
        <taxon>Bacteria</taxon>
        <taxon>Bacillati</taxon>
        <taxon>Actinomycetota</taxon>
        <taxon>Actinomycetes</taxon>
        <taxon>Micrococcales</taxon>
        <taxon>Microbacteriaceae</taxon>
        <taxon>Mycetocola</taxon>
    </lineage>
</organism>
<dbReference type="PROSITE" id="PS50006">
    <property type="entry name" value="FHA_DOMAIN"/>
    <property type="match status" value="1"/>
</dbReference>